<protein>
    <submittedName>
        <fullName evidence="1">Uncharacterized protein</fullName>
    </submittedName>
</protein>
<dbReference type="Proteomes" id="UP000016935">
    <property type="component" value="Unassembled WGS sequence"/>
</dbReference>
<dbReference type="RefSeq" id="XP_008025011.1">
    <property type="nucleotide sequence ID" value="XM_008026820.1"/>
</dbReference>
<dbReference type="STRING" id="671987.R0IPM3"/>
<reference evidence="1 2" key="1">
    <citation type="journal article" date="2012" name="PLoS Pathog.">
        <title>Diverse lifestyles and strategies of plant pathogenesis encoded in the genomes of eighteen Dothideomycetes fungi.</title>
        <authorList>
            <person name="Ohm R.A."/>
            <person name="Feau N."/>
            <person name="Henrissat B."/>
            <person name="Schoch C.L."/>
            <person name="Horwitz B.A."/>
            <person name="Barry K.W."/>
            <person name="Condon B.J."/>
            <person name="Copeland A.C."/>
            <person name="Dhillon B."/>
            <person name="Glaser F."/>
            <person name="Hesse C.N."/>
            <person name="Kosti I."/>
            <person name="LaButti K."/>
            <person name="Lindquist E.A."/>
            <person name="Lucas S."/>
            <person name="Salamov A.A."/>
            <person name="Bradshaw R.E."/>
            <person name="Ciuffetti L."/>
            <person name="Hamelin R.C."/>
            <person name="Kema G.H.J."/>
            <person name="Lawrence C."/>
            <person name="Scott J.A."/>
            <person name="Spatafora J.W."/>
            <person name="Turgeon B.G."/>
            <person name="de Wit P.J.G.M."/>
            <person name="Zhong S."/>
            <person name="Goodwin S.B."/>
            <person name="Grigoriev I.V."/>
        </authorList>
    </citation>
    <scope>NUCLEOTIDE SEQUENCE [LARGE SCALE GENOMIC DNA]</scope>
    <source>
        <strain evidence="2">28A</strain>
    </source>
</reference>
<reference evidence="1 2" key="2">
    <citation type="journal article" date="2013" name="PLoS Genet.">
        <title>Comparative genome structure, secondary metabolite, and effector coding capacity across Cochliobolus pathogens.</title>
        <authorList>
            <person name="Condon B.J."/>
            <person name="Leng Y."/>
            <person name="Wu D."/>
            <person name="Bushley K.E."/>
            <person name="Ohm R.A."/>
            <person name="Otillar R."/>
            <person name="Martin J."/>
            <person name="Schackwitz W."/>
            <person name="Grimwood J."/>
            <person name="MohdZainudin N."/>
            <person name="Xue C."/>
            <person name="Wang R."/>
            <person name="Manning V.A."/>
            <person name="Dhillon B."/>
            <person name="Tu Z.J."/>
            <person name="Steffenson B.J."/>
            <person name="Salamov A."/>
            <person name="Sun H."/>
            <person name="Lowry S."/>
            <person name="LaButti K."/>
            <person name="Han J."/>
            <person name="Copeland A."/>
            <person name="Lindquist E."/>
            <person name="Barry K."/>
            <person name="Schmutz J."/>
            <person name="Baker S.E."/>
            <person name="Ciuffetti L.M."/>
            <person name="Grigoriev I.V."/>
            <person name="Zhong S."/>
            <person name="Turgeon B.G."/>
        </authorList>
    </citation>
    <scope>NUCLEOTIDE SEQUENCE [LARGE SCALE GENOMIC DNA]</scope>
    <source>
        <strain evidence="2">28A</strain>
    </source>
</reference>
<evidence type="ECO:0000313" key="2">
    <source>
        <dbReference type="Proteomes" id="UP000016935"/>
    </source>
</evidence>
<dbReference type="GeneID" id="19403494"/>
<keyword evidence="2" id="KW-1185">Reference proteome</keyword>
<proteinExistence type="predicted"/>
<dbReference type="EMBL" id="KB908592">
    <property type="protein sequence ID" value="EOA86651.1"/>
    <property type="molecule type" value="Genomic_DNA"/>
</dbReference>
<dbReference type="HOGENOM" id="CLU_797314_0_0_1"/>
<gene>
    <name evidence="1" type="ORF">SETTUDRAFT_30982</name>
</gene>
<accession>R0IPM3</accession>
<organism evidence="1 2">
    <name type="scientific">Exserohilum turcicum (strain 28A)</name>
    <name type="common">Northern leaf blight fungus</name>
    <name type="synonym">Setosphaeria turcica</name>
    <dbReference type="NCBI Taxonomy" id="671987"/>
    <lineage>
        <taxon>Eukaryota</taxon>
        <taxon>Fungi</taxon>
        <taxon>Dikarya</taxon>
        <taxon>Ascomycota</taxon>
        <taxon>Pezizomycotina</taxon>
        <taxon>Dothideomycetes</taxon>
        <taxon>Pleosporomycetidae</taxon>
        <taxon>Pleosporales</taxon>
        <taxon>Pleosporineae</taxon>
        <taxon>Pleosporaceae</taxon>
        <taxon>Exserohilum</taxon>
    </lineage>
</organism>
<dbReference type="OrthoDB" id="3794856at2759"/>
<evidence type="ECO:0000313" key="1">
    <source>
        <dbReference type="EMBL" id="EOA86651.1"/>
    </source>
</evidence>
<name>R0IPM3_EXST2</name>
<dbReference type="AlphaFoldDB" id="R0IPM3"/>
<sequence>MASWNNSQVYMPGYHTDALPRTRYAQQGVSGAEAWDSDLISAFSGCDEQGQLEIFYQQQQQQQRDAQQMSGPGYRWNGSEYQWCLGDVQFVGLHGLEREPVQWTYNPFVTQAHDYAQPAMQPWMQGGVETAPMIYAGSHVNDTGVTARQQAWEPMYASFAEARAAIPQVDWRCRANDTTLPQSDDERQDYVSQLLTALNSVHETIGARGAKFRKRWFDPVKGVSTYYSPAAKETLCWVILAKAEKLHRLGPSDAFLSCDRKFWTAVKRTRDWSFAERIDRIAEVLARSKSKCDGMFAGSGVQLVVGNPGKMLRATKADLKQNERKRVMLEASRRDQRPVKRAKTTRRD</sequence>